<dbReference type="OrthoDB" id="5464673at2"/>
<sequence>MKHLLSIILFLSVCLGFSQEPQVVSSVAFGDYLSPLVKIKKQGREYYVHPFSGHTIDKVEEHAADLFVVIKDGAYGVLKEDGNLIVPFEYDNIKLHAEYDGQWYEGIPYKYKFIILKKNGKVGAANENGDIVVPLQYQDAEPINKNVIAIAEDNLWGWVSALDGTTMQQPVYEYVSDFFNDEYVEVRNGELAGLALNSGELIVPVEYEGFMRFLPNGKNTLFEGIKEKKSFLFNTSGKLISYGHSDYKSIADSDQLIFKENDRYGILDPAEQQVVAAPEFEIINDFIRGLATAKKNGKYGVIDTKGKAVIGFEYDEISFLSAAGHSKSYSAPVISMTAPKPSHNQDEKLKARLQHEVEMEQQPYVIEIKKGQSVSVADWQGKIFIAPDKYQAVRPVYYMGSTFFEVTRNGKFGMLDEKGAEMVPPHYEHDLSYQFSASAVEYEHGIYGRFIPLSRTTQADITGFDIGLFDLKLKKTVIQPAQQTITILTSEWIKIRKTLPDYTYELYVYDIKQEKPIPLPSDVVDFELINNRFLMQQLRDDTYRLTDLNGKKVYDNPQWSRLGSYHLIRFPHVKDLRNGEFYHGLKKVYADEGNLFIDEKGIEKRFEDIDQVDDFYEGVALAAQKVANEEGRSRNRYLYGVVDLKGNAILPFEYDEVTATSGNSELLQVRKGELFGLIRRDGTQVLPAVYNYVESVFDYPNRIVAKNEKYGLVDSLGKVLIEPMYDDIRRNSYGIDKTWPLLVQDGEWYYFVDSNGQKSTVKSKQKHY</sequence>
<reference evidence="1 2" key="1">
    <citation type="submission" date="2019-02" db="EMBL/GenBank/DDBJ databases">
        <authorList>
            <person name="Li Y."/>
        </authorList>
    </citation>
    <scope>NUCLEOTIDE SEQUENCE [LARGE SCALE GENOMIC DNA]</scope>
    <source>
        <strain evidence="1 2">30C10-4-7</strain>
    </source>
</reference>
<dbReference type="RefSeq" id="WP_130140308.1">
    <property type="nucleotide sequence ID" value="NZ_SGIT01000001.1"/>
</dbReference>
<comment type="caution">
    <text evidence="1">The sequence shown here is derived from an EMBL/GenBank/DDBJ whole genome shotgun (WGS) entry which is preliminary data.</text>
</comment>
<dbReference type="Pfam" id="PF14903">
    <property type="entry name" value="WG_beta_rep"/>
    <property type="match status" value="5"/>
</dbReference>
<name>A0A4V2DCN2_9SPHI</name>
<protein>
    <submittedName>
        <fullName evidence="1">WG repeat-containing protein</fullName>
    </submittedName>
</protein>
<evidence type="ECO:0000313" key="2">
    <source>
        <dbReference type="Proteomes" id="UP000292855"/>
    </source>
</evidence>
<keyword evidence="2" id="KW-1185">Reference proteome</keyword>
<evidence type="ECO:0000313" key="1">
    <source>
        <dbReference type="EMBL" id="RZF62078.1"/>
    </source>
</evidence>
<proteinExistence type="predicted"/>
<dbReference type="PANTHER" id="PTHR37841">
    <property type="entry name" value="GLR2918 PROTEIN"/>
    <property type="match status" value="1"/>
</dbReference>
<dbReference type="AlphaFoldDB" id="A0A4V2DCN2"/>
<dbReference type="InterPro" id="IPR032774">
    <property type="entry name" value="WG_beta_rep"/>
</dbReference>
<gene>
    <name evidence="1" type="ORF">EWE74_04485</name>
</gene>
<dbReference type="EMBL" id="SGIT01000001">
    <property type="protein sequence ID" value="RZF62078.1"/>
    <property type="molecule type" value="Genomic_DNA"/>
</dbReference>
<accession>A0A4V2DCN2</accession>
<dbReference type="Proteomes" id="UP000292855">
    <property type="component" value="Unassembled WGS sequence"/>
</dbReference>
<dbReference type="PANTHER" id="PTHR37841:SF1">
    <property type="entry name" value="DUF3298 DOMAIN-CONTAINING PROTEIN"/>
    <property type="match status" value="1"/>
</dbReference>
<organism evidence="1 2">
    <name type="scientific">Sphingobacterium corticibacterium</name>
    <dbReference type="NCBI Taxonomy" id="2484746"/>
    <lineage>
        <taxon>Bacteria</taxon>
        <taxon>Pseudomonadati</taxon>
        <taxon>Bacteroidota</taxon>
        <taxon>Sphingobacteriia</taxon>
        <taxon>Sphingobacteriales</taxon>
        <taxon>Sphingobacteriaceae</taxon>
        <taxon>Sphingobacterium</taxon>
    </lineage>
</organism>